<organism evidence="1">
    <name type="scientific">Aplanochytrium stocchinoi</name>
    <dbReference type="NCBI Taxonomy" id="215587"/>
    <lineage>
        <taxon>Eukaryota</taxon>
        <taxon>Sar</taxon>
        <taxon>Stramenopiles</taxon>
        <taxon>Bigyra</taxon>
        <taxon>Labyrinthulomycetes</taxon>
        <taxon>Thraustochytrida</taxon>
        <taxon>Thraustochytriidae</taxon>
        <taxon>Aplanochytrium</taxon>
    </lineage>
</organism>
<gene>
    <name evidence="1" type="ORF">ASTO00021_LOCUS14828</name>
</gene>
<proteinExistence type="predicted"/>
<dbReference type="EMBL" id="HBIN01019443">
    <property type="protein sequence ID" value="CAE0444789.1"/>
    <property type="molecule type" value="Transcribed_RNA"/>
</dbReference>
<accession>A0A7S3V0X9</accession>
<reference evidence="1" key="1">
    <citation type="submission" date="2021-01" db="EMBL/GenBank/DDBJ databases">
        <authorList>
            <person name="Corre E."/>
            <person name="Pelletier E."/>
            <person name="Niang G."/>
            <person name="Scheremetjew M."/>
            <person name="Finn R."/>
            <person name="Kale V."/>
            <person name="Holt S."/>
            <person name="Cochrane G."/>
            <person name="Meng A."/>
            <person name="Brown T."/>
            <person name="Cohen L."/>
        </authorList>
    </citation>
    <scope>NUCLEOTIDE SEQUENCE</scope>
    <source>
        <strain evidence="1">GSBS06</strain>
    </source>
</reference>
<protein>
    <submittedName>
        <fullName evidence="1">Uncharacterized protein</fullName>
    </submittedName>
</protein>
<name>A0A7S3V0X9_9STRA</name>
<dbReference type="AlphaFoldDB" id="A0A7S3V0X9"/>
<sequence length="156" mass="17918">MTACNYETPKPPAILGSKQLPADRFRYVNFIEVGLPLFRTDKLENFLKNHYRENSTASWGVDFWYMNSMGFTKNYLNKHTVGKAAIFDSVGCYNPPPGAKNKSATSNWHRIGNDGKGNFEKIVKPKYKIISYHAKSWNINDDYVERLFRIKNAASI</sequence>
<evidence type="ECO:0000313" key="1">
    <source>
        <dbReference type="EMBL" id="CAE0444789.1"/>
    </source>
</evidence>